<dbReference type="Pfam" id="PF04776">
    <property type="entry name" value="protein_MS5"/>
    <property type="match status" value="1"/>
</dbReference>
<dbReference type="InterPro" id="IPR006462">
    <property type="entry name" value="MS5"/>
</dbReference>
<evidence type="ECO:0000313" key="2">
    <source>
        <dbReference type="EMBL" id="CAA7040368.1"/>
    </source>
</evidence>
<feature type="region of interest" description="Disordered" evidence="1">
    <location>
        <begin position="176"/>
        <end position="209"/>
    </location>
</feature>
<protein>
    <submittedName>
        <fullName evidence="2">Uncharacterized protein</fullName>
    </submittedName>
</protein>
<dbReference type="AlphaFoldDB" id="A0A6D2JT19"/>
<comment type="caution">
    <text evidence="2">The sequence shown here is derived from an EMBL/GenBank/DDBJ whole genome shotgun (WGS) entry which is preliminary data.</text>
</comment>
<evidence type="ECO:0000313" key="3">
    <source>
        <dbReference type="Proteomes" id="UP000467841"/>
    </source>
</evidence>
<gene>
    <name evidence="2" type="ORF">MERR_LOCUS27603</name>
</gene>
<evidence type="ECO:0000256" key="1">
    <source>
        <dbReference type="SAM" id="MobiDB-lite"/>
    </source>
</evidence>
<dbReference type="EMBL" id="CACVBM020001228">
    <property type="protein sequence ID" value="CAA7040368.1"/>
    <property type="molecule type" value="Genomic_DNA"/>
</dbReference>
<accession>A0A6D2JT19</accession>
<organism evidence="2 3">
    <name type="scientific">Microthlaspi erraticum</name>
    <dbReference type="NCBI Taxonomy" id="1685480"/>
    <lineage>
        <taxon>Eukaryota</taxon>
        <taxon>Viridiplantae</taxon>
        <taxon>Streptophyta</taxon>
        <taxon>Embryophyta</taxon>
        <taxon>Tracheophyta</taxon>
        <taxon>Spermatophyta</taxon>
        <taxon>Magnoliopsida</taxon>
        <taxon>eudicotyledons</taxon>
        <taxon>Gunneridae</taxon>
        <taxon>Pentapetalae</taxon>
        <taxon>rosids</taxon>
        <taxon>malvids</taxon>
        <taxon>Brassicales</taxon>
        <taxon>Brassicaceae</taxon>
        <taxon>Coluteocarpeae</taxon>
        <taxon>Microthlaspi</taxon>
    </lineage>
</organism>
<sequence length="209" mass="22361">MLLEGWNKREIYHGPKNGGANVVQWLNNVVGGGGTKISGVVGGGGTKISDVVGGGETKISDQVALTRCIPRRRLVATTNRTSEKNHDLSSLKIVQVAIDTSTSTTKDVRKAKNAIVYIRYTDSCEARVGMDVDRSCSLAIPFEHEQLLKIEPFCEGGSDNTNYESALKGVNGLRINNSGGDETAPPPQSNGDDVIITTTRVDSKTKLSD</sequence>
<proteinExistence type="predicted"/>
<keyword evidence="3" id="KW-1185">Reference proteome</keyword>
<dbReference type="Proteomes" id="UP000467841">
    <property type="component" value="Unassembled WGS sequence"/>
</dbReference>
<name>A0A6D2JT19_9BRAS</name>
<reference evidence="2" key="1">
    <citation type="submission" date="2020-01" db="EMBL/GenBank/DDBJ databases">
        <authorList>
            <person name="Mishra B."/>
        </authorList>
    </citation>
    <scope>NUCLEOTIDE SEQUENCE [LARGE SCALE GENOMIC DNA]</scope>
</reference>